<dbReference type="PROSITE" id="PS51266">
    <property type="entry name" value="ZF_CHY"/>
    <property type="match status" value="1"/>
</dbReference>
<feature type="region of interest" description="Disordered" evidence="5">
    <location>
        <begin position="1"/>
        <end position="24"/>
    </location>
</feature>
<evidence type="ECO:0000259" key="6">
    <source>
        <dbReference type="PROSITE" id="PS51266"/>
    </source>
</evidence>
<evidence type="ECO:0000256" key="2">
    <source>
        <dbReference type="ARBA" id="ARBA00022771"/>
    </source>
</evidence>
<feature type="compositionally biased region" description="Basic and acidic residues" evidence="5">
    <location>
        <begin position="663"/>
        <end position="672"/>
    </location>
</feature>
<keyword evidence="8" id="KW-1185">Reference proteome</keyword>
<accession>A0A6A6UXQ7</accession>
<feature type="region of interest" description="Disordered" evidence="5">
    <location>
        <begin position="308"/>
        <end position="407"/>
    </location>
</feature>
<dbReference type="InterPro" id="IPR008913">
    <property type="entry name" value="Znf_CHY"/>
</dbReference>
<dbReference type="EMBL" id="MU006621">
    <property type="protein sequence ID" value="KAF2741871.1"/>
    <property type="molecule type" value="Genomic_DNA"/>
</dbReference>
<evidence type="ECO:0000256" key="3">
    <source>
        <dbReference type="ARBA" id="ARBA00022833"/>
    </source>
</evidence>
<gene>
    <name evidence="7" type="ORF">M011DRAFT_472701</name>
</gene>
<evidence type="ECO:0000256" key="4">
    <source>
        <dbReference type="PROSITE-ProRule" id="PRU00601"/>
    </source>
</evidence>
<dbReference type="Proteomes" id="UP000799440">
    <property type="component" value="Unassembled WGS sequence"/>
</dbReference>
<evidence type="ECO:0000313" key="8">
    <source>
        <dbReference type="Proteomes" id="UP000799440"/>
    </source>
</evidence>
<dbReference type="Pfam" id="PF05495">
    <property type="entry name" value="zf-CHY"/>
    <property type="match status" value="1"/>
</dbReference>
<keyword evidence="3" id="KW-0862">Zinc</keyword>
<feature type="region of interest" description="Disordered" evidence="5">
    <location>
        <begin position="658"/>
        <end position="688"/>
    </location>
</feature>
<name>A0A6A6UXQ7_9PLEO</name>
<organism evidence="7 8">
    <name type="scientific">Sporormia fimetaria CBS 119925</name>
    <dbReference type="NCBI Taxonomy" id="1340428"/>
    <lineage>
        <taxon>Eukaryota</taxon>
        <taxon>Fungi</taxon>
        <taxon>Dikarya</taxon>
        <taxon>Ascomycota</taxon>
        <taxon>Pezizomycotina</taxon>
        <taxon>Dothideomycetes</taxon>
        <taxon>Pleosporomycetidae</taxon>
        <taxon>Pleosporales</taxon>
        <taxon>Sporormiaceae</taxon>
        <taxon>Sporormia</taxon>
    </lineage>
</organism>
<evidence type="ECO:0000313" key="7">
    <source>
        <dbReference type="EMBL" id="KAF2741871.1"/>
    </source>
</evidence>
<feature type="compositionally biased region" description="Basic and acidic residues" evidence="5">
    <location>
        <begin position="308"/>
        <end position="318"/>
    </location>
</feature>
<dbReference type="OrthoDB" id="10253329at2759"/>
<dbReference type="InterPro" id="IPR037274">
    <property type="entry name" value="Znf_CHY_sf"/>
</dbReference>
<sequence length="688" mass="77421">MNPPPPRANPRITARPTPQAQLTDPRAYQISQLTRRFNPKVSTANDATLLSFHVKPSDPDFPYDLESLQVELRIPNEYPDARPTLRVLNPDMGDEWKARIERGWDGIVRKKGERTLLWCCNGLDRGLEGWLSGKEQELEPETVVKIVKFGPGRADTRQEENVKAANPKPKVEEALPIREPATPKPSHTSQDLTRAKEKRESEMRQLEARMGRLPGFKRSQDGLSFTVPVDVRNKRGLPSELLALRLVKLIVPEMYDLQPCRVELVGVSGDVVKRVESTFTERTREMKGTLVGKMNWFVQNLGVLAKEEEQVKEEKGTKPESNGAASGLAAQETRNEEKPLEEKQANAVTDRPHIITIPRPPEWDTSKDDDNDHDSTSSESGDEASDDEHSETEPTETPTTNAPPQSQVERGVLVSFPHLELHGIELLEVISLNITVKCERCKDVKDITGLHSNNDGKHARNESCKKCAAGWVIGYRPEFIHTNSIRAGYLDLDGCSIVDLLPSSFLPTCAECSTTYPRPGIVSVRGETAMAICRHCHRKMTLRIQEVRFLRTGGVVPSAKAFPRKKKKTESLGIVAGKELPNRGRCEHYKKSYRWFRFSCCEKVFPCDRCHDVSADHPIEHANRMICGFCSREQNYRPKDCGICHAWLTVRPGKGFWEGGQGTRDRTKMSRKDPRKYKRIGGGSASKS</sequence>
<keyword evidence="2 4" id="KW-0863">Zinc-finger</keyword>
<feature type="compositionally biased region" description="Basic and acidic residues" evidence="5">
    <location>
        <begin position="361"/>
        <end position="376"/>
    </location>
</feature>
<feature type="region of interest" description="Disordered" evidence="5">
    <location>
        <begin position="155"/>
        <end position="204"/>
    </location>
</feature>
<evidence type="ECO:0000256" key="5">
    <source>
        <dbReference type="SAM" id="MobiDB-lite"/>
    </source>
</evidence>
<feature type="compositionally biased region" description="Acidic residues" evidence="5">
    <location>
        <begin position="380"/>
        <end position="394"/>
    </location>
</feature>
<keyword evidence="1" id="KW-0479">Metal-binding</keyword>
<feature type="compositionally biased region" description="Basic and acidic residues" evidence="5">
    <location>
        <begin position="193"/>
        <end position="204"/>
    </location>
</feature>
<protein>
    <recommendedName>
        <fullName evidence="6">CHY-type domain-containing protein</fullName>
    </recommendedName>
</protein>
<feature type="domain" description="CHY-type" evidence="6">
    <location>
        <begin position="579"/>
        <end position="646"/>
    </location>
</feature>
<dbReference type="GO" id="GO:0008270">
    <property type="term" value="F:zinc ion binding"/>
    <property type="evidence" value="ECO:0007669"/>
    <property type="project" value="UniProtKB-KW"/>
</dbReference>
<feature type="compositionally biased region" description="Basic and acidic residues" evidence="5">
    <location>
        <begin position="333"/>
        <end position="344"/>
    </location>
</feature>
<dbReference type="AlphaFoldDB" id="A0A6A6UXQ7"/>
<evidence type="ECO:0000256" key="1">
    <source>
        <dbReference type="ARBA" id="ARBA00022723"/>
    </source>
</evidence>
<dbReference type="SUPFAM" id="SSF161219">
    <property type="entry name" value="CHY zinc finger-like"/>
    <property type="match status" value="1"/>
</dbReference>
<reference evidence="7" key="1">
    <citation type="journal article" date="2020" name="Stud. Mycol.">
        <title>101 Dothideomycetes genomes: a test case for predicting lifestyles and emergence of pathogens.</title>
        <authorList>
            <person name="Haridas S."/>
            <person name="Albert R."/>
            <person name="Binder M."/>
            <person name="Bloem J."/>
            <person name="Labutti K."/>
            <person name="Salamov A."/>
            <person name="Andreopoulos B."/>
            <person name="Baker S."/>
            <person name="Barry K."/>
            <person name="Bills G."/>
            <person name="Bluhm B."/>
            <person name="Cannon C."/>
            <person name="Castanera R."/>
            <person name="Culley D."/>
            <person name="Daum C."/>
            <person name="Ezra D."/>
            <person name="Gonzalez J."/>
            <person name="Henrissat B."/>
            <person name="Kuo A."/>
            <person name="Liang C."/>
            <person name="Lipzen A."/>
            <person name="Lutzoni F."/>
            <person name="Magnuson J."/>
            <person name="Mondo S."/>
            <person name="Nolan M."/>
            <person name="Ohm R."/>
            <person name="Pangilinan J."/>
            <person name="Park H.-J."/>
            <person name="Ramirez L."/>
            <person name="Alfaro M."/>
            <person name="Sun H."/>
            <person name="Tritt A."/>
            <person name="Yoshinaga Y."/>
            <person name="Zwiers L.-H."/>
            <person name="Turgeon B."/>
            <person name="Goodwin S."/>
            <person name="Spatafora J."/>
            <person name="Crous P."/>
            <person name="Grigoriev I."/>
        </authorList>
    </citation>
    <scope>NUCLEOTIDE SEQUENCE</scope>
    <source>
        <strain evidence="7">CBS 119925</strain>
    </source>
</reference>
<proteinExistence type="predicted"/>